<keyword evidence="7 17" id="KW-0663">Pyridoxal phosphate</keyword>
<evidence type="ECO:0000256" key="11">
    <source>
        <dbReference type="ARBA" id="ARBA00023136"/>
    </source>
</evidence>
<evidence type="ECO:0000256" key="16">
    <source>
        <dbReference type="ARBA" id="ARBA00067991"/>
    </source>
</evidence>
<evidence type="ECO:0000256" key="3">
    <source>
        <dbReference type="ARBA" id="ARBA00004760"/>
    </source>
</evidence>
<dbReference type="InterPro" id="IPR015422">
    <property type="entry name" value="PyrdxlP-dep_Trfase_small"/>
</dbReference>
<dbReference type="Pfam" id="PF00282">
    <property type="entry name" value="Pyridoxal_deC"/>
    <property type="match status" value="1"/>
</dbReference>
<dbReference type="SUPFAM" id="SSF53383">
    <property type="entry name" value="PLP-dependent transferases"/>
    <property type="match status" value="1"/>
</dbReference>
<evidence type="ECO:0000256" key="8">
    <source>
        <dbReference type="ARBA" id="ARBA00022919"/>
    </source>
</evidence>
<organism evidence="19">
    <name type="scientific">Ananas comosus var. bracteatus</name>
    <name type="common">red pineapple</name>
    <dbReference type="NCBI Taxonomy" id="296719"/>
    <lineage>
        <taxon>Eukaryota</taxon>
        <taxon>Viridiplantae</taxon>
        <taxon>Streptophyta</taxon>
        <taxon>Embryophyta</taxon>
        <taxon>Tracheophyta</taxon>
        <taxon>Spermatophyta</taxon>
        <taxon>Magnoliopsida</taxon>
        <taxon>Liliopsida</taxon>
        <taxon>Poales</taxon>
        <taxon>Bromeliaceae</taxon>
        <taxon>Bromelioideae</taxon>
        <taxon>Ananas</taxon>
    </lineage>
</organism>
<dbReference type="GO" id="GO:0005789">
    <property type="term" value="C:endoplasmic reticulum membrane"/>
    <property type="evidence" value="ECO:0007669"/>
    <property type="project" value="UniProtKB-SubCell"/>
</dbReference>
<feature type="modified residue" description="N6-(pyridoxal phosphate)lysine" evidence="17">
    <location>
        <position position="148"/>
    </location>
</feature>
<evidence type="ECO:0000256" key="9">
    <source>
        <dbReference type="ARBA" id="ARBA00022989"/>
    </source>
</evidence>
<evidence type="ECO:0000256" key="1">
    <source>
        <dbReference type="ARBA" id="ARBA00001933"/>
    </source>
</evidence>
<dbReference type="PANTHER" id="PTHR42735">
    <property type="match status" value="1"/>
</dbReference>
<dbReference type="EC" id="4.1.2.27" evidence="14"/>
<evidence type="ECO:0000256" key="15">
    <source>
        <dbReference type="ARBA" id="ARBA00042568"/>
    </source>
</evidence>
<dbReference type="GO" id="GO:0030170">
    <property type="term" value="F:pyridoxal phosphate binding"/>
    <property type="evidence" value="ECO:0007669"/>
    <property type="project" value="InterPro"/>
</dbReference>
<keyword evidence="12 18" id="KW-0456">Lyase</keyword>
<reference evidence="19" key="1">
    <citation type="submission" date="2020-07" db="EMBL/GenBank/DDBJ databases">
        <authorList>
            <person name="Lin J."/>
        </authorList>
    </citation>
    <scope>NUCLEOTIDE SEQUENCE</scope>
</reference>
<evidence type="ECO:0000256" key="17">
    <source>
        <dbReference type="PIRSR" id="PIRSR602129-50"/>
    </source>
</evidence>
<accession>A0A6V7P0X7</accession>
<dbReference type="PANTHER" id="PTHR42735:SF6">
    <property type="entry name" value="SPHINGOSINE-1-PHOSPHATE LYASE 1"/>
    <property type="match status" value="1"/>
</dbReference>
<evidence type="ECO:0000256" key="13">
    <source>
        <dbReference type="ARBA" id="ARBA00038302"/>
    </source>
</evidence>
<keyword evidence="8" id="KW-0746">Sphingolipid metabolism</keyword>
<proteinExistence type="inferred from homology"/>
<gene>
    <name evidence="19" type="ORF">CB5_LOCUS7589</name>
</gene>
<keyword evidence="5" id="KW-0812">Transmembrane</keyword>
<comment type="pathway">
    <text evidence="4">Sphingolipid metabolism.</text>
</comment>
<evidence type="ECO:0000256" key="7">
    <source>
        <dbReference type="ARBA" id="ARBA00022898"/>
    </source>
</evidence>
<keyword evidence="10" id="KW-0443">Lipid metabolism</keyword>
<dbReference type="GO" id="GO:0030149">
    <property type="term" value="P:sphingolipid catabolic process"/>
    <property type="evidence" value="ECO:0007669"/>
    <property type="project" value="TreeGrafter"/>
</dbReference>
<evidence type="ECO:0000256" key="14">
    <source>
        <dbReference type="ARBA" id="ARBA00038965"/>
    </source>
</evidence>
<comment type="cofactor">
    <cofactor evidence="1 17 18">
        <name>pyridoxal 5'-phosphate</name>
        <dbReference type="ChEBI" id="CHEBI:597326"/>
    </cofactor>
</comment>
<dbReference type="InterPro" id="IPR015424">
    <property type="entry name" value="PyrdxlP-dep_Trfase"/>
</dbReference>
<evidence type="ECO:0000256" key="10">
    <source>
        <dbReference type="ARBA" id="ARBA00023098"/>
    </source>
</evidence>
<evidence type="ECO:0000256" key="12">
    <source>
        <dbReference type="ARBA" id="ARBA00023239"/>
    </source>
</evidence>
<dbReference type="InterPro" id="IPR015421">
    <property type="entry name" value="PyrdxlP-dep_Trfase_major"/>
</dbReference>
<dbReference type="GO" id="GO:0008117">
    <property type="term" value="F:sphinganine-1-phosphate aldolase activity"/>
    <property type="evidence" value="ECO:0007669"/>
    <property type="project" value="UniProtKB-EC"/>
</dbReference>
<keyword evidence="6" id="KW-0256">Endoplasmic reticulum</keyword>
<dbReference type="FunFam" id="3.90.1150.10:FF:000020">
    <property type="entry name" value="Sphingosine-1-phosphate lyase 1"/>
    <property type="match status" value="1"/>
</dbReference>
<dbReference type="AlphaFoldDB" id="A0A6V7P0X7"/>
<protein>
    <recommendedName>
        <fullName evidence="16">Sphingosine-1-phosphate lyase</fullName>
        <ecNumber evidence="14">4.1.2.27</ecNumber>
    </recommendedName>
    <alternativeName>
        <fullName evidence="15">Sphingosine-1-phosphate aldolase</fullName>
    </alternativeName>
</protein>
<evidence type="ECO:0000256" key="5">
    <source>
        <dbReference type="ARBA" id="ARBA00022692"/>
    </source>
</evidence>
<evidence type="ECO:0000256" key="4">
    <source>
        <dbReference type="ARBA" id="ARBA00004991"/>
    </source>
</evidence>
<dbReference type="Gene3D" id="3.40.640.10">
    <property type="entry name" value="Type I PLP-dependent aspartate aminotransferase-like (Major domain)"/>
    <property type="match status" value="1"/>
</dbReference>
<evidence type="ECO:0000256" key="6">
    <source>
        <dbReference type="ARBA" id="ARBA00022824"/>
    </source>
</evidence>
<keyword evidence="11" id="KW-0472">Membrane</keyword>
<dbReference type="InterPro" id="IPR050477">
    <property type="entry name" value="GrpII_AminoAcid_Decarb"/>
</dbReference>
<comment type="subcellular location">
    <subcellularLocation>
        <location evidence="2">Endoplasmic reticulum membrane</location>
        <topology evidence="2">Single-pass membrane protein</topology>
    </subcellularLocation>
</comment>
<dbReference type="EMBL" id="LR862144">
    <property type="protein sequence ID" value="CAD1824378.1"/>
    <property type="molecule type" value="Genomic_DNA"/>
</dbReference>
<dbReference type="FunFam" id="3.40.640.10:FF:000020">
    <property type="entry name" value="sphingosine-1-phosphate lyase 1"/>
    <property type="match status" value="1"/>
</dbReference>
<dbReference type="Gene3D" id="3.90.1150.10">
    <property type="entry name" value="Aspartate Aminotransferase, domain 1"/>
    <property type="match status" value="1"/>
</dbReference>
<evidence type="ECO:0000256" key="2">
    <source>
        <dbReference type="ARBA" id="ARBA00004389"/>
    </source>
</evidence>
<evidence type="ECO:0000313" key="19">
    <source>
        <dbReference type="EMBL" id="CAD1824378.1"/>
    </source>
</evidence>
<name>A0A6V7P0X7_ANACO</name>
<comment type="similarity">
    <text evidence="13">Belongs to the group II decarboxylase family. Sphingosine-1-phosphate lyase subfamily.</text>
</comment>
<sequence>MTSGGTESILLAVKTSRDYMRSKKGITKPEMIIPESAHSAYDKAAQYFNIKLWRVPVNKNFVADVKGIKQRINRNTILIVGSAPGFPHGIIDPIEELGELASSYGICLHVDLCLGGFVLPFARKLGYPLPPFDFSVKGVTSISSDVHKYGLAPKGTSIVLYRNREIRKHQFVAVITEWSGGLYVSPTMAGSRPGGLIAGAWAAMMSLGLNGYLENTRQIMEVAKKIQKGIEEIPQLFIVGKPHMTVIAFGSNVLDIFEVNDIMSSKGWHLNALQRPNSLHICVTLQHVTVFEDFLNDLKDSVKIVKENPGPIDGGKAPIYGAAGRCRTEEWCGICWWNSWMALAR</sequence>
<evidence type="ECO:0000256" key="18">
    <source>
        <dbReference type="RuleBase" id="RU000382"/>
    </source>
</evidence>
<dbReference type="GO" id="GO:0019752">
    <property type="term" value="P:carboxylic acid metabolic process"/>
    <property type="evidence" value="ECO:0007669"/>
    <property type="project" value="InterPro"/>
</dbReference>
<dbReference type="InterPro" id="IPR002129">
    <property type="entry name" value="PyrdxlP-dep_de-COase"/>
</dbReference>
<keyword evidence="9" id="KW-1133">Transmembrane helix</keyword>
<comment type="pathway">
    <text evidence="3">Lipid metabolism; sphingolipid metabolism.</text>
</comment>